<keyword evidence="2" id="KW-1185">Reference proteome</keyword>
<sequence length="331" mass="37709">MSATYIQQLYGIDRSAPLPAEEAFYRGALMEIEAHAVASQLYWLLKQEGKLEKTPGFFRRGLKERFNAGLYLNLFVKSEQEAILAKLEAAGVEVIPLKGVNFAQSYFGHIGARATTDIDLLVQPQDRGKAAACVRELGFNVEEARADGHFHWSFSKPLPHSPIPLTVELHWDLLRPGSSSLPLEPFWEEARCMPGYRHVKELSPYHTFYMICLHGWRHSMDSMKYVLDIARMVAVLGDDLDCGRLLDEAKRHQTFRRMAWTLGAVYRIFPCLVGIKPFPFGNKLCFIGASAAPACPNDRAVRRAWNQAYAQIFLYDSIWHSVKAIWAWTFR</sequence>
<comment type="caution">
    <text evidence="1">The sequence shown here is derived from an EMBL/GenBank/DDBJ whole genome shotgun (WGS) entry which is preliminary data.</text>
</comment>
<evidence type="ECO:0000313" key="2">
    <source>
        <dbReference type="Proteomes" id="UP001589776"/>
    </source>
</evidence>
<dbReference type="EMBL" id="JBHLWN010000121">
    <property type="protein sequence ID" value="MFC0216448.1"/>
    <property type="molecule type" value="Genomic_DNA"/>
</dbReference>
<dbReference type="Proteomes" id="UP001589776">
    <property type="component" value="Unassembled WGS sequence"/>
</dbReference>
<accession>A0ABV6DUV9</accession>
<reference evidence="1 2" key="1">
    <citation type="submission" date="2024-09" db="EMBL/GenBank/DDBJ databases">
        <authorList>
            <person name="Sun Q."/>
            <person name="Mori K."/>
        </authorList>
    </citation>
    <scope>NUCLEOTIDE SEQUENCE [LARGE SCALE GENOMIC DNA]</scope>
    <source>
        <strain evidence="1 2">CCM 7759</strain>
    </source>
</reference>
<dbReference type="RefSeq" id="WP_377474644.1">
    <property type="nucleotide sequence ID" value="NZ_JBHLWN010000121.1"/>
</dbReference>
<proteinExistence type="predicted"/>
<name>A0ABV6DUV9_9BACL</name>
<dbReference type="InterPro" id="IPR039498">
    <property type="entry name" value="NTP_transf_5"/>
</dbReference>
<evidence type="ECO:0000313" key="1">
    <source>
        <dbReference type="EMBL" id="MFC0216448.1"/>
    </source>
</evidence>
<protein>
    <submittedName>
        <fullName evidence="1">Nucleotidyltransferase family protein</fullName>
    </submittedName>
</protein>
<dbReference type="Pfam" id="PF14907">
    <property type="entry name" value="NTP_transf_5"/>
    <property type="match status" value="1"/>
</dbReference>
<organism evidence="1 2">
    <name type="scientific">Paenibacillus chartarius</name>
    <dbReference type="NCBI Taxonomy" id="747481"/>
    <lineage>
        <taxon>Bacteria</taxon>
        <taxon>Bacillati</taxon>
        <taxon>Bacillota</taxon>
        <taxon>Bacilli</taxon>
        <taxon>Bacillales</taxon>
        <taxon>Paenibacillaceae</taxon>
        <taxon>Paenibacillus</taxon>
    </lineage>
</organism>
<gene>
    <name evidence="1" type="ORF">ACFFK0_29045</name>
</gene>